<gene>
    <name evidence="1" type="ORF">NQ176_g6470</name>
</gene>
<name>A0ACC1N4J2_9HYPO</name>
<evidence type="ECO:0000313" key="2">
    <source>
        <dbReference type="Proteomes" id="UP001143910"/>
    </source>
</evidence>
<evidence type="ECO:0000313" key="1">
    <source>
        <dbReference type="EMBL" id="KAJ2973673.1"/>
    </source>
</evidence>
<keyword evidence="2" id="KW-1185">Reference proteome</keyword>
<dbReference type="Proteomes" id="UP001143910">
    <property type="component" value="Unassembled WGS sequence"/>
</dbReference>
<dbReference type="EMBL" id="JANJQO010000938">
    <property type="protein sequence ID" value="KAJ2973673.1"/>
    <property type="molecule type" value="Genomic_DNA"/>
</dbReference>
<proteinExistence type="predicted"/>
<organism evidence="1 2">
    <name type="scientific">Zarea fungicola</name>
    <dbReference type="NCBI Taxonomy" id="93591"/>
    <lineage>
        <taxon>Eukaryota</taxon>
        <taxon>Fungi</taxon>
        <taxon>Dikarya</taxon>
        <taxon>Ascomycota</taxon>
        <taxon>Pezizomycotina</taxon>
        <taxon>Sordariomycetes</taxon>
        <taxon>Hypocreomycetidae</taxon>
        <taxon>Hypocreales</taxon>
        <taxon>Cordycipitaceae</taxon>
        <taxon>Zarea</taxon>
    </lineage>
</organism>
<protein>
    <submittedName>
        <fullName evidence="1">Uncharacterized protein</fullName>
    </submittedName>
</protein>
<accession>A0ACC1N4J2</accession>
<comment type="caution">
    <text evidence="1">The sequence shown here is derived from an EMBL/GenBank/DDBJ whole genome shotgun (WGS) entry which is preliminary data.</text>
</comment>
<reference evidence="1" key="1">
    <citation type="submission" date="2022-08" db="EMBL/GenBank/DDBJ databases">
        <title>Genome Sequence of Lecanicillium fungicola.</title>
        <authorList>
            <person name="Buettner E."/>
        </authorList>
    </citation>
    <scope>NUCLEOTIDE SEQUENCE</scope>
    <source>
        <strain evidence="1">Babe33</strain>
    </source>
</reference>
<sequence>MAPKKKGNKKQDDWEADLGETIAPQDANGQPNADNANANGDDGADAGGGGLMAQLRKNKAKRKNKGGQDNDFVEGEEAPGATTAAPEEATMTTSLLCPLRRARVSRVATRRSL</sequence>